<evidence type="ECO:0000259" key="1">
    <source>
        <dbReference type="Pfam" id="PF01266"/>
    </source>
</evidence>
<sequence length="335" mass="38377">MQKTESTDILIVGQGLAGTLLSYQLFKKNIAHKVIDTLKDGSASRAAAGLINPIVVKRVTKTWQADLFYPYTHQLYQELESLLQTRFYYPMAINKLYGSDDEQFWHHRYEKEQLDNYISVKARHDLPNGIHQPYGYGTIKPCARLDMATMLESYRQFLQKNDALIEKDFKDEDLELTDNCLQWQGLSANKVIFCRGSFDTESRFFSHLKWNNTKGELLDVKVAGLKLNNIISKGVFVMPVGEQRFKIGATYAHHWENLLPTENKLNELADKWQTISSLPLKIKQQITGIRPTLADRRPVLKMLDDYPQIGIFNGLGSRGGLMAPYLAKEMVAKIQ</sequence>
<organism evidence="2 3">
    <name type="scientific">Carboxylicivirga marina</name>
    <dbReference type="NCBI Taxonomy" id="2800988"/>
    <lineage>
        <taxon>Bacteria</taxon>
        <taxon>Pseudomonadati</taxon>
        <taxon>Bacteroidota</taxon>
        <taxon>Bacteroidia</taxon>
        <taxon>Marinilabiliales</taxon>
        <taxon>Marinilabiliaceae</taxon>
        <taxon>Carboxylicivirga</taxon>
    </lineage>
</organism>
<dbReference type="Pfam" id="PF01266">
    <property type="entry name" value="DAO"/>
    <property type="match status" value="1"/>
</dbReference>
<dbReference type="RefSeq" id="WP_200465382.1">
    <property type="nucleotide sequence ID" value="NZ_JAENRR010000028.1"/>
</dbReference>
<proteinExistence type="predicted"/>
<name>A0ABS1HKF6_9BACT</name>
<comment type="caution">
    <text evidence="2">The sequence shown here is derived from an EMBL/GenBank/DDBJ whole genome shotgun (WGS) entry which is preliminary data.</text>
</comment>
<protein>
    <submittedName>
        <fullName evidence="2">FAD-binding oxidoreductase</fullName>
    </submittedName>
</protein>
<keyword evidence="3" id="KW-1185">Reference proteome</keyword>
<gene>
    <name evidence="2" type="ORF">JIV24_12480</name>
</gene>
<dbReference type="Gene3D" id="3.30.9.10">
    <property type="entry name" value="D-Amino Acid Oxidase, subunit A, domain 2"/>
    <property type="match status" value="1"/>
</dbReference>
<dbReference type="Proteomes" id="UP000605676">
    <property type="component" value="Unassembled WGS sequence"/>
</dbReference>
<evidence type="ECO:0000313" key="3">
    <source>
        <dbReference type="Proteomes" id="UP000605676"/>
    </source>
</evidence>
<dbReference type="InterPro" id="IPR006076">
    <property type="entry name" value="FAD-dep_OxRdtase"/>
</dbReference>
<dbReference type="Gene3D" id="3.50.50.60">
    <property type="entry name" value="FAD/NAD(P)-binding domain"/>
    <property type="match status" value="1"/>
</dbReference>
<accession>A0ABS1HKF6</accession>
<dbReference type="EMBL" id="JAENRR010000028">
    <property type="protein sequence ID" value="MBK3518153.1"/>
    <property type="molecule type" value="Genomic_DNA"/>
</dbReference>
<dbReference type="SUPFAM" id="SSF51971">
    <property type="entry name" value="Nucleotide-binding domain"/>
    <property type="match status" value="1"/>
</dbReference>
<reference evidence="2 3" key="1">
    <citation type="submission" date="2021-01" db="EMBL/GenBank/DDBJ databases">
        <title>Carboxyliciviraga sp.nov., isolated from coastal sediments.</title>
        <authorList>
            <person name="Lu D."/>
            <person name="Zhang T."/>
        </authorList>
    </citation>
    <scope>NUCLEOTIDE SEQUENCE [LARGE SCALE GENOMIC DNA]</scope>
    <source>
        <strain evidence="2 3">N1Y132</strain>
    </source>
</reference>
<feature type="domain" description="FAD dependent oxidoreductase" evidence="1">
    <location>
        <begin position="8"/>
        <end position="331"/>
    </location>
</feature>
<evidence type="ECO:0000313" key="2">
    <source>
        <dbReference type="EMBL" id="MBK3518153.1"/>
    </source>
</evidence>
<dbReference type="InterPro" id="IPR036188">
    <property type="entry name" value="FAD/NAD-bd_sf"/>
</dbReference>